<dbReference type="PANTHER" id="PTHR36011">
    <property type="entry name" value="BAT2 DOMAIN PROTEIN"/>
    <property type="match status" value="1"/>
</dbReference>
<dbReference type="AlphaFoldDB" id="A0AAW1RRC4"/>
<evidence type="ECO:0000313" key="4">
    <source>
        <dbReference type="Proteomes" id="UP001445335"/>
    </source>
</evidence>
<proteinExistence type="predicted"/>
<reference evidence="3 4" key="1">
    <citation type="journal article" date="2024" name="Nat. Commun.">
        <title>Phylogenomics reveals the evolutionary origins of lichenization in chlorophyte algae.</title>
        <authorList>
            <person name="Puginier C."/>
            <person name="Libourel C."/>
            <person name="Otte J."/>
            <person name="Skaloud P."/>
            <person name="Haon M."/>
            <person name="Grisel S."/>
            <person name="Petersen M."/>
            <person name="Berrin J.G."/>
            <person name="Delaux P.M."/>
            <person name="Dal Grande F."/>
            <person name="Keller J."/>
        </authorList>
    </citation>
    <scope>NUCLEOTIDE SEQUENCE [LARGE SCALE GENOMIC DNA]</scope>
    <source>
        <strain evidence="3 4">SAG 245.80</strain>
    </source>
</reference>
<feature type="domain" description="DUF7798" evidence="2">
    <location>
        <begin position="157"/>
        <end position="331"/>
    </location>
</feature>
<keyword evidence="4" id="KW-1185">Reference proteome</keyword>
<dbReference type="Pfam" id="PF25074">
    <property type="entry name" value="DUF7798"/>
    <property type="match status" value="1"/>
</dbReference>
<organism evidence="3 4">
    <name type="scientific">Elliptochloris bilobata</name>
    <dbReference type="NCBI Taxonomy" id="381761"/>
    <lineage>
        <taxon>Eukaryota</taxon>
        <taxon>Viridiplantae</taxon>
        <taxon>Chlorophyta</taxon>
        <taxon>core chlorophytes</taxon>
        <taxon>Trebouxiophyceae</taxon>
        <taxon>Trebouxiophyceae incertae sedis</taxon>
        <taxon>Elliptochloris clade</taxon>
        <taxon>Elliptochloris</taxon>
    </lineage>
</organism>
<evidence type="ECO:0000256" key="1">
    <source>
        <dbReference type="SAM" id="MobiDB-lite"/>
    </source>
</evidence>
<dbReference type="EMBL" id="JALJOU010000026">
    <property type="protein sequence ID" value="KAK9836180.1"/>
    <property type="molecule type" value="Genomic_DNA"/>
</dbReference>
<evidence type="ECO:0000259" key="2">
    <source>
        <dbReference type="Pfam" id="PF25074"/>
    </source>
</evidence>
<dbReference type="PANTHER" id="PTHR36011:SF1">
    <property type="entry name" value="BAT2 DOMAIN PROTEIN"/>
    <property type="match status" value="1"/>
</dbReference>
<sequence length="373" mass="38612">MQGAIRDVQQLRETLLQAEDAEEQQSSTSGWHAAGPGQHKDKPSPGTRAQRAAVLARLQGHDTPVEAGIKVIESGVAGLVGSLWSGARGAAAAAAREARELAAALELEAAGRRAASMLDTSIETFGETAISLLDGRFDARMRGLTRACSAPPPGADYQASFLHYGGRQVLEELEALGSDCARVVTRLRARLAPEAQAALDAAAAALSPAFDLQSGGPVPCADEQPETRGHALVASICSAGVERAAAMASAASSTVEEIAAEGRRRLAELGAVAVERMLALGRSLDAAFRTGRPADDGIRWPVRAHDKAQLLRGQALRALAALESLGSAFAAAAAAQAELQADVRAAAAHLGDALRGLLYVVLLASQERALVYS</sequence>
<dbReference type="Proteomes" id="UP001445335">
    <property type="component" value="Unassembled WGS sequence"/>
</dbReference>
<feature type="region of interest" description="Disordered" evidence="1">
    <location>
        <begin position="19"/>
        <end position="49"/>
    </location>
</feature>
<accession>A0AAW1RRC4</accession>
<gene>
    <name evidence="3" type="ORF">WJX81_007220</name>
</gene>
<name>A0AAW1RRC4_9CHLO</name>
<comment type="caution">
    <text evidence="3">The sequence shown here is derived from an EMBL/GenBank/DDBJ whole genome shotgun (WGS) entry which is preliminary data.</text>
</comment>
<dbReference type="InterPro" id="IPR056700">
    <property type="entry name" value="DUF7798"/>
</dbReference>
<evidence type="ECO:0000313" key="3">
    <source>
        <dbReference type="EMBL" id="KAK9836180.1"/>
    </source>
</evidence>
<protein>
    <recommendedName>
        <fullName evidence="2">DUF7798 domain-containing protein</fullName>
    </recommendedName>
</protein>